<dbReference type="InterPro" id="IPR039183">
    <property type="entry name" value="CCD66"/>
</dbReference>
<sequence>MEANLSKKEIERRKWLAELDKQRDEQRLKKQMEKERDRAGLQDQWADRFVYHKTLKEISPRHAQAAQASGFSDPVRAVASRTGAPPAQGSTYDTLDNAPPAAMRSSMVVGDGSLNENRFDIKKAEEKRRWLQELEQQREEQRLARQAQKDRERQENNGTWADHYPTDRQKLKHAMPHNLGQHLHETSNTVSGVQQYNQPLGTSPRATSNNAGDIDAAVAVTSTQRTSSAPQPPAATAAAASEEGTTFLRGQGAFIDPVTRREQEEKRRIHLEYQAQVKAQIEEKERQKKEERERKMKEDMEEERKLQLEREKFNKQLEMEQRKLREKEEQRQRQIDALKSAMDEAQEKAMEEKSHRRIHHLQTHGHDVTQLKATYDAVIGKNQENFPPLEATPRTKQFEPSSIPGLGPDPGPQNQRSSPTIQDFVDSARFEPSKQEHGSGRYPMGQSYTKDPYVEDRVLTPSRFRNIASTTESKLSPRREFGTQTLELSDLQNILKALPEEIQIEYKHKVEDALREKEERTRNQPSRKVHVKSGEEANRRAGKPPAGGRPGKRPVKEKPEKEEPKQRLAWNQKEKKTVVKNSERDPFYQQKKEQSEARRARRERQLQYLQELNSDNIPTHKASRSKSRHEHCSPRRDGEPETVEHRGRKMANSRAGKDGHENDNHNHSPDILYLHNNSDETGQKRQDVGNTRHRGRSKSPAPRYPLSTGRSSPLIPTVRHRTAADPNADRDPYLHANQYLRESQSDTRYGDAAILPIGDGEFVPFMRTTEILDPARAEEPMAMSRENSRMERARKAYRETHNPAGNGRKVEIYQDREREAAFKQASQNPLINPGLVTDHPTARQDMILQQLSSLKQTLMQRQKELETYMSPAEAEIEAAKG</sequence>
<feature type="domain" description="CCDC66" evidence="3">
    <location>
        <begin position="230"/>
        <end position="370"/>
    </location>
</feature>
<dbReference type="GO" id="GO:0005929">
    <property type="term" value="C:cilium"/>
    <property type="evidence" value="ECO:0007669"/>
    <property type="project" value="TreeGrafter"/>
</dbReference>
<organism evidence="4 5">
    <name type="scientific">Plakobranchus ocellatus</name>
    <dbReference type="NCBI Taxonomy" id="259542"/>
    <lineage>
        <taxon>Eukaryota</taxon>
        <taxon>Metazoa</taxon>
        <taxon>Spiralia</taxon>
        <taxon>Lophotrochozoa</taxon>
        <taxon>Mollusca</taxon>
        <taxon>Gastropoda</taxon>
        <taxon>Heterobranchia</taxon>
        <taxon>Euthyneura</taxon>
        <taxon>Panpulmonata</taxon>
        <taxon>Sacoglossa</taxon>
        <taxon>Placobranchoidea</taxon>
        <taxon>Plakobranchidae</taxon>
        <taxon>Plakobranchus</taxon>
    </lineage>
</organism>
<feature type="compositionally biased region" description="Low complexity" evidence="2">
    <location>
        <begin position="226"/>
        <end position="241"/>
    </location>
</feature>
<dbReference type="Pfam" id="PF15236">
    <property type="entry name" value="CCDC66"/>
    <property type="match status" value="1"/>
</dbReference>
<proteinExistence type="predicted"/>
<dbReference type="PANTHER" id="PTHR22736:SF2">
    <property type="entry name" value="COILED-COIL DOMAIN-CONTAINING PROTEIN 66"/>
    <property type="match status" value="1"/>
</dbReference>
<feature type="region of interest" description="Disordered" evidence="2">
    <location>
        <begin position="430"/>
        <end position="449"/>
    </location>
</feature>
<gene>
    <name evidence="4" type="ORF">PoB_002993800</name>
</gene>
<feature type="region of interest" description="Disordered" evidence="2">
    <location>
        <begin position="221"/>
        <end position="242"/>
    </location>
</feature>
<feature type="compositionally biased region" description="Basic and acidic residues" evidence="2">
    <location>
        <begin position="141"/>
        <end position="155"/>
    </location>
</feature>
<accession>A0AAV4A9W8</accession>
<evidence type="ECO:0000256" key="2">
    <source>
        <dbReference type="SAM" id="MobiDB-lite"/>
    </source>
</evidence>
<evidence type="ECO:0000313" key="5">
    <source>
        <dbReference type="Proteomes" id="UP000735302"/>
    </source>
</evidence>
<feature type="compositionally biased region" description="Basic and acidic residues" evidence="2">
    <location>
        <begin position="677"/>
        <end position="687"/>
    </location>
</feature>
<dbReference type="AlphaFoldDB" id="A0AAV4A9W8"/>
<protein>
    <submittedName>
        <fullName evidence="4">Coiled-coil domain-containing protein 66</fullName>
    </submittedName>
</protein>
<feature type="compositionally biased region" description="Basic and acidic residues" evidence="2">
    <location>
        <begin position="655"/>
        <end position="668"/>
    </location>
</feature>
<feature type="compositionally biased region" description="Basic and acidic residues" evidence="2">
    <location>
        <begin position="630"/>
        <end position="645"/>
    </location>
</feature>
<feature type="region of interest" description="Disordered" evidence="2">
    <location>
        <begin position="823"/>
        <end position="842"/>
    </location>
</feature>
<keyword evidence="5" id="KW-1185">Reference proteome</keyword>
<dbReference type="PANTHER" id="PTHR22736">
    <property type="entry name" value="COILED-COIL DOMAIN-CONTAINING PROTEIN 66"/>
    <property type="match status" value="1"/>
</dbReference>
<feature type="region of interest" description="Disordered" evidence="2">
    <location>
        <begin position="61"/>
        <end position="109"/>
    </location>
</feature>
<feature type="compositionally biased region" description="Basic and acidic residues" evidence="2">
    <location>
        <begin position="430"/>
        <end position="439"/>
    </location>
</feature>
<dbReference type="Proteomes" id="UP000735302">
    <property type="component" value="Unassembled WGS sequence"/>
</dbReference>
<dbReference type="GO" id="GO:0005874">
    <property type="term" value="C:microtubule"/>
    <property type="evidence" value="ECO:0007669"/>
    <property type="project" value="TreeGrafter"/>
</dbReference>
<dbReference type="GO" id="GO:0008017">
    <property type="term" value="F:microtubule binding"/>
    <property type="evidence" value="ECO:0007669"/>
    <property type="project" value="TreeGrafter"/>
</dbReference>
<name>A0AAV4A9W8_9GAST</name>
<feature type="region of interest" description="Disordered" evidence="2">
    <location>
        <begin position="141"/>
        <end position="164"/>
    </location>
</feature>
<evidence type="ECO:0000313" key="4">
    <source>
        <dbReference type="EMBL" id="GFO03433.1"/>
    </source>
</evidence>
<feature type="compositionally biased region" description="Basic and acidic residues" evidence="2">
    <location>
        <begin position="554"/>
        <end position="598"/>
    </location>
</feature>
<evidence type="ECO:0000259" key="3">
    <source>
        <dbReference type="Pfam" id="PF15236"/>
    </source>
</evidence>
<evidence type="ECO:0000256" key="1">
    <source>
        <dbReference type="SAM" id="Coils"/>
    </source>
</evidence>
<feature type="region of interest" description="Disordered" evidence="2">
    <location>
        <begin position="384"/>
        <end position="419"/>
    </location>
</feature>
<dbReference type="EMBL" id="BLXT01003725">
    <property type="protein sequence ID" value="GFO03433.1"/>
    <property type="molecule type" value="Genomic_DNA"/>
</dbReference>
<keyword evidence="1" id="KW-0175">Coiled coil</keyword>
<feature type="region of interest" description="Disordered" evidence="2">
    <location>
        <begin position="514"/>
        <end position="717"/>
    </location>
</feature>
<reference evidence="4 5" key="1">
    <citation type="journal article" date="2021" name="Elife">
        <title>Chloroplast acquisition without the gene transfer in kleptoplastic sea slugs, Plakobranchus ocellatus.</title>
        <authorList>
            <person name="Maeda T."/>
            <person name="Takahashi S."/>
            <person name="Yoshida T."/>
            <person name="Shimamura S."/>
            <person name="Takaki Y."/>
            <person name="Nagai Y."/>
            <person name="Toyoda A."/>
            <person name="Suzuki Y."/>
            <person name="Arimoto A."/>
            <person name="Ishii H."/>
            <person name="Satoh N."/>
            <person name="Nishiyama T."/>
            <person name="Hasebe M."/>
            <person name="Maruyama T."/>
            <person name="Minagawa J."/>
            <person name="Obokata J."/>
            <person name="Shigenobu S."/>
        </authorList>
    </citation>
    <scope>NUCLEOTIDE SEQUENCE [LARGE SCALE GENOMIC DNA]</scope>
</reference>
<feature type="region of interest" description="Disordered" evidence="2">
    <location>
        <begin position="283"/>
        <end position="307"/>
    </location>
</feature>
<dbReference type="GO" id="GO:0060271">
    <property type="term" value="P:cilium assembly"/>
    <property type="evidence" value="ECO:0007669"/>
    <property type="project" value="TreeGrafter"/>
</dbReference>
<dbReference type="InterPro" id="IPR040467">
    <property type="entry name" value="CCDC66_dom"/>
</dbReference>
<feature type="coiled-coil region" evidence="1">
    <location>
        <begin position="5"/>
        <end position="36"/>
    </location>
</feature>
<comment type="caution">
    <text evidence="4">The sequence shown here is derived from an EMBL/GenBank/DDBJ whole genome shotgun (WGS) entry which is preliminary data.</text>
</comment>